<dbReference type="CDD" id="cd06225">
    <property type="entry name" value="HAMP"/>
    <property type="match status" value="1"/>
</dbReference>
<evidence type="ECO:0000256" key="7">
    <source>
        <dbReference type="ARBA" id="ARBA00022777"/>
    </source>
</evidence>
<dbReference type="InterPro" id="IPR003660">
    <property type="entry name" value="HAMP_dom"/>
</dbReference>
<dbReference type="SUPFAM" id="SSF55785">
    <property type="entry name" value="PYP-like sensor domain (PAS domain)"/>
    <property type="match status" value="4"/>
</dbReference>
<feature type="transmembrane region" description="Helical" evidence="10">
    <location>
        <begin position="278"/>
        <end position="296"/>
    </location>
</feature>
<dbReference type="EC" id="2.7.13.3" evidence="3"/>
<dbReference type="InterPro" id="IPR036890">
    <property type="entry name" value="HATPase_C_sf"/>
</dbReference>
<dbReference type="InterPro" id="IPR013656">
    <property type="entry name" value="PAS_4"/>
</dbReference>
<feature type="domain" description="Histidine kinase" evidence="11">
    <location>
        <begin position="1205"/>
        <end position="1416"/>
    </location>
</feature>
<feature type="domain" description="PAC" evidence="13">
    <location>
        <begin position="1140"/>
        <end position="1192"/>
    </location>
</feature>
<dbReference type="PANTHER" id="PTHR43065:SF10">
    <property type="entry name" value="PEROXIDE STRESS-ACTIVATED HISTIDINE KINASE MAK3"/>
    <property type="match status" value="1"/>
</dbReference>
<dbReference type="PROSITE" id="PS50109">
    <property type="entry name" value="HIS_KIN"/>
    <property type="match status" value="1"/>
</dbReference>
<evidence type="ECO:0000256" key="4">
    <source>
        <dbReference type="ARBA" id="ARBA00022553"/>
    </source>
</evidence>
<keyword evidence="10" id="KW-0812">Transmembrane</keyword>
<comment type="subcellular location">
    <subcellularLocation>
        <location evidence="2">Membrane</location>
    </subcellularLocation>
</comment>
<dbReference type="InterPro" id="IPR003018">
    <property type="entry name" value="GAF"/>
</dbReference>
<evidence type="ECO:0000256" key="3">
    <source>
        <dbReference type="ARBA" id="ARBA00012438"/>
    </source>
</evidence>
<proteinExistence type="predicted"/>
<evidence type="ECO:0000256" key="5">
    <source>
        <dbReference type="ARBA" id="ARBA00022679"/>
    </source>
</evidence>
<dbReference type="InterPro" id="IPR013767">
    <property type="entry name" value="PAS_fold"/>
</dbReference>
<dbReference type="Pfam" id="PF00989">
    <property type="entry name" value="PAS"/>
    <property type="match status" value="2"/>
</dbReference>
<dbReference type="InterPro" id="IPR005467">
    <property type="entry name" value="His_kinase_dom"/>
</dbReference>
<dbReference type="Gene3D" id="6.10.340.10">
    <property type="match status" value="1"/>
</dbReference>
<keyword evidence="7" id="KW-0418">Kinase</keyword>
<dbReference type="SMART" id="SM00091">
    <property type="entry name" value="PAS"/>
    <property type="match status" value="4"/>
</dbReference>
<dbReference type="Pfam" id="PF00512">
    <property type="entry name" value="HisKA"/>
    <property type="match status" value="1"/>
</dbReference>
<reference evidence="15 16" key="1">
    <citation type="journal article" date="2015" name="Microbiome">
        <title>Genomic resolution of linkages in carbon, nitrogen, and sulfur cycling among widespread estuary sediment bacteria.</title>
        <authorList>
            <person name="Baker B.J."/>
            <person name="Lazar C.S."/>
            <person name="Teske A.P."/>
            <person name="Dick G.J."/>
        </authorList>
    </citation>
    <scope>NUCLEOTIDE SEQUENCE [LARGE SCALE GENOMIC DNA]</scope>
    <source>
        <strain evidence="15">SM23_40</strain>
    </source>
</reference>
<comment type="caution">
    <text evidence="15">The sequence shown here is derived from an EMBL/GenBank/DDBJ whole genome shotgun (WGS) entry which is preliminary data.</text>
</comment>
<dbReference type="SMART" id="SM00387">
    <property type="entry name" value="HATPase_c"/>
    <property type="match status" value="1"/>
</dbReference>
<dbReference type="GO" id="GO:0016020">
    <property type="term" value="C:membrane"/>
    <property type="evidence" value="ECO:0007669"/>
    <property type="project" value="UniProtKB-SubCell"/>
</dbReference>
<dbReference type="InterPro" id="IPR035965">
    <property type="entry name" value="PAS-like_dom_sf"/>
</dbReference>
<keyword evidence="6" id="KW-0547">Nucleotide-binding</keyword>
<dbReference type="SMART" id="SM00065">
    <property type="entry name" value="GAF"/>
    <property type="match status" value="2"/>
</dbReference>
<dbReference type="InterPro" id="IPR003661">
    <property type="entry name" value="HisK_dim/P_dom"/>
</dbReference>
<keyword evidence="8" id="KW-0067">ATP-binding</keyword>
<feature type="domain" description="PAS" evidence="12">
    <location>
        <begin position="485"/>
        <end position="555"/>
    </location>
</feature>
<dbReference type="InterPro" id="IPR029016">
    <property type="entry name" value="GAF-like_dom_sf"/>
</dbReference>
<evidence type="ECO:0000259" key="11">
    <source>
        <dbReference type="PROSITE" id="PS50109"/>
    </source>
</evidence>
<evidence type="ECO:0000313" key="15">
    <source>
        <dbReference type="EMBL" id="KPK70455.1"/>
    </source>
</evidence>
<dbReference type="InterPro" id="IPR003594">
    <property type="entry name" value="HATPase_dom"/>
</dbReference>
<feature type="domain" description="PAS" evidence="12">
    <location>
        <begin position="367"/>
        <end position="413"/>
    </location>
</feature>
<feature type="domain" description="PAS" evidence="12">
    <location>
        <begin position="1068"/>
        <end position="1113"/>
    </location>
</feature>
<dbReference type="Gene3D" id="3.30.565.10">
    <property type="entry name" value="Histidine kinase-like ATPase, C-terminal domain"/>
    <property type="match status" value="1"/>
</dbReference>
<dbReference type="GO" id="GO:0000155">
    <property type="term" value="F:phosphorelay sensor kinase activity"/>
    <property type="evidence" value="ECO:0007669"/>
    <property type="project" value="InterPro"/>
</dbReference>
<evidence type="ECO:0000256" key="2">
    <source>
        <dbReference type="ARBA" id="ARBA00004370"/>
    </source>
</evidence>
<name>A0A0S8GBK6_UNCT6</name>
<feature type="domain" description="PAS" evidence="12">
    <location>
        <begin position="617"/>
        <end position="680"/>
    </location>
</feature>
<dbReference type="SMART" id="SM00304">
    <property type="entry name" value="HAMP"/>
    <property type="match status" value="1"/>
</dbReference>
<dbReference type="PROSITE" id="PS50112">
    <property type="entry name" value="PAS"/>
    <property type="match status" value="4"/>
</dbReference>
<dbReference type="Proteomes" id="UP000051717">
    <property type="component" value="Unassembled WGS sequence"/>
</dbReference>
<dbReference type="InterPro" id="IPR001610">
    <property type="entry name" value="PAC"/>
</dbReference>
<feature type="transmembrane region" description="Helical" evidence="10">
    <location>
        <begin position="12"/>
        <end position="33"/>
    </location>
</feature>
<keyword evidence="5" id="KW-0808">Transferase</keyword>
<dbReference type="Pfam" id="PF13185">
    <property type="entry name" value="GAF_2"/>
    <property type="match status" value="2"/>
</dbReference>
<evidence type="ECO:0000256" key="10">
    <source>
        <dbReference type="SAM" id="Phobius"/>
    </source>
</evidence>
<evidence type="ECO:0000256" key="9">
    <source>
        <dbReference type="ARBA" id="ARBA00023012"/>
    </source>
</evidence>
<dbReference type="SUPFAM" id="SSF158472">
    <property type="entry name" value="HAMP domain-like"/>
    <property type="match status" value="1"/>
</dbReference>
<organism evidence="15 16">
    <name type="scientific">candidate division TA06 bacterium SM23_40</name>
    <dbReference type="NCBI Taxonomy" id="1703774"/>
    <lineage>
        <taxon>Bacteria</taxon>
        <taxon>Bacteria division TA06</taxon>
    </lineage>
</organism>
<evidence type="ECO:0000259" key="12">
    <source>
        <dbReference type="PROSITE" id="PS50112"/>
    </source>
</evidence>
<comment type="catalytic activity">
    <reaction evidence="1">
        <text>ATP + protein L-histidine = ADP + protein N-phospho-L-histidine.</text>
        <dbReference type="EC" id="2.7.13.3"/>
    </reaction>
</comment>
<protein>
    <recommendedName>
        <fullName evidence="3">histidine kinase</fullName>
        <ecNumber evidence="3">2.7.13.3</ecNumber>
    </recommendedName>
</protein>
<dbReference type="PRINTS" id="PR00344">
    <property type="entry name" value="BCTRLSENSOR"/>
</dbReference>
<dbReference type="CDD" id="cd00082">
    <property type="entry name" value="HisKA"/>
    <property type="match status" value="1"/>
</dbReference>
<evidence type="ECO:0000313" key="16">
    <source>
        <dbReference type="Proteomes" id="UP000051717"/>
    </source>
</evidence>
<sequence length="1442" mass="158029">MPWGSKLAGKLLLWWLVAAVLPVAIIEAVLVVVNVRAYSQDAAETQLLLARSLSEQLNTRTAVVRTRLECTASAFEGGELAEDQLQESLGPTFFRDKFVSRVSIVDDEGRQIFSYPATDTSEEVTLSWAATYTGRSGTLDGDGRTSGAITSAQWSRLVRRFDRPVLTSRGGASAIVVSLDSTRIAQWLANQPLPSGSNLLLGVQGGEVLGLSGRLGEERGKAFEGAIRGGVESAVAYEADGQPMIATVVPLRHHDWVLLLESRRAGLFAMVEGARPGGVLLLLSTLLFLVVSGQLMRKIISRPIADLGESARRVAMGDYTARVNIRSGDEFEELGCTFNHMIEKIGRERGELESAYSLLSVLQGYNEQILEHAPNGIMVVDRQYRVTGWNRYLERAFGIERQQVLGKNVFEEFPAMEEEGFGSWLDEVFSAGEVKTVTGWRHRMRNVGPVILNVSISPICDEFKEIVSAAVIIEDVTDKTKTIDEAKFLGTIVKEAGDAILSTDVNGRITFVNKAGETTFGYSADELMGQHIAKLLGEDGRSVFIEMTTQTEQGELWEGEVVCRRKSEESIPVLFSVSRISSGAGGVPALILVAVDLTEKKKATEQIAYLTDLNDSIVASIRDGIIVIDCRERILGVNEAAAQRYGWDGQSVVGKKLSDLLPQLNVPGRMETVRRTMSEGEQTILRGVESERPDGTEVTENFTSYPLKRGGAVQGAVIVSEDVTNQTRRERQLEVLFEVSRALASTIDLDPMLERLVAVIREAFGFMYATVFLVDEERSELHLKSFSSDDPSVEPPEIGRFRICVDGAVGWAAYARETLVVPDVSTDARCVRTYDHQKSEMAIPLIRDSKVVGVLDVGSRASGGFPAGQRKMLEQLANQLAVAIVESELYEEAKVRVAELTALREVALAISSVLNIDLLLDQFVDIMQRSFGYSHVAVLLIDESANELYVKAHRGYDEPEVERLRLKVRSEGITGWVAHAGQPLMVNDVERDPRFVGCSSPIRSELAVPLTKDGQVIGVLDVASEKKAAFEENDLRVIQQLAGQIMISFKNATLYDSATDTVRELRALEAFNRSVLENMPSGIVTVDENGIVTSVNATVKRALHKDDEDVVGRPVDSIVKLAPGARCYLREAVERGTEVRRGEARVILEGGTHVDIGMSTSILRDEDGEITGAVGIITDLTKIKAMEEKMRRSDQLAVLGQMSASMAHEIKNPLAGISTGVEYLMESFDKADARREASQLILQEISRLDRIVRDLTSFAHRPPLYLVPLDLREMAKRTLCLLQQEIKAQDIQVETAYAEELPEIIGDEVQIGQVYLNLLLNGVQAMPEGGVLKVSIHPESRESRDLVVVEISDTGKGISPENLPKVFDPFFSTKRGGTGLGLAVTQRIVDDHGGVIEVVSEPGRGTTFRVELDAGATAVTDRLENEPETMAVKNGVYDSHCG</sequence>
<dbReference type="SUPFAM" id="SSF47384">
    <property type="entry name" value="Homodimeric domain of signal transducing histidine kinase"/>
    <property type="match status" value="1"/>
</dbReference>
<dbReference type="PROSITE" id="PS50885">
    <property type="entry name" value="HAMP"/>
    <property type="match status" value="1"/>
</dbReference>
<accession>A0A0S8GBK6</accession>
<dbReference type="EMBL" id="LJUI01000016">
    <property type="protein sequence ID" value="KPK70455.1"/>
    <property type="molecule type" value="Genomic_DNA"/>
</dbReference>
<dbReference type="Gene3D" id="3.30.450.20">
    <property type="entry name" value="PAS domain"/>
    <property type="match status" value="4"/>
</dbReference>
<evidence type="ECO:0000256" key="8">
    <source>
        <dbReference type="ARBA" id="ARBA00022840"/>
    </source>
</evidence>
<dbReference type="Pfam" id="PF13426">
    <property type="entry name" value="PAS_9"/>
    <property type="match status" value="1"/>
</dbReference>
<dbReference type="InterPro" id="IPR004358">
    <property type="entry name" value="Sig_transdc_His_kin-like_C"/>
</dbReference>
<dbReference type="Pfam" id="PF08448">
    <property type="entry name" value="PAS_4"/>
    <property type="match status" value="1"/>
</dbReference>
<evidence type="ECO:0000256" key="1">
    <source>
        <dbReference type="ARBA" id="ARBA00000085"/>
    </source>
</evidence>
<keyword evidence="4" id="KW-0597">Phosphoprotein</keyword>
<dbReference type="GO" id="GO:0006355">
    <property type="term" value="P:regulation of DNA-templated transcription"/>
    <property type="evidence" value="ECO:0007669"/>
    <property type="project" value="InterPro"/>
</dbReference>
<dbReference type="InterPro" id="IPR000014">
    <property type="entry name" value="PAS"/>
</dbReference>
<dbReference type="NCBIfam" id="TIGR00229">
    <property type="entry name" value="sensory_box"/>
    <property type="match status" value="4"/>
</dbReference>
<evidence type="ECO:0000259" key="13">
    <source>
        <dbReference type="PROSITE" id="PS50113"/>
    </source>
</evidence>
<gene>
    <name evidence="15" type="ORF">AMJ82_03285</name>
</gene>
<dbReference type="Pfam" id="PF00672">
    <property type="entry name" value="HAMP"/>
    <property type="match status" value="1"/>
</dbReference>
<evidence type="ECO:0000259" key="14">
    <source>
        <dbReference type="PROSITE" id="PS50885"/>
    </source>
</evidence>
<keyword evidence="10" id="KW-0472">Membrane</keyword>
<dbReference type="CDD" id="cd00130">
    <property type="entry name" value="PAS"/>
    <property type="match status" value="4"/>
</dbReference>
<dbReference type="PANTHER" id="PTHR43065">
    <property type="entry name" value="SENSOR HISTIDINE KINASE"/>
    <property type="match status" value="1"/>
</dbReference>
<dbReference type="SUPFAM" id="SSF55781">
    <property type="entry name" value="GAF domain-like"/>
    <property type="match status" value="2"/>
</dbReference>
<evidence type="ECO:0000256" key="6">
    <source>
        <dbReference type="ARBA" id="ARBA00022741"/>
    </source>
</evidence>
<dbReference type="InterPro" id="IPR036097">
    <property type="entry name" value="HisK_dim/P_sf"/>
</dbReference>
<keyword evidence="10" id="KW-1133">Transmembrane helix</keyword>
<dbReference type="Gene3D" id="1.10.287.130">
    <property type="match status" value="1"/>
</dbReference>
<dbReference type="SUPFAM" id="SSF55874">
    <property type="entry name" value="ATPase domain of HSP90 chaperone/DNA topoisomerase II/histidine kinase"/>
    <property type="match status" value="1"/>
</dbReference>
<dbReference type="GO" id="GO:0005524">
    <property type="term" value="F:ATP binding"/>
    <property type="evidence" value="ECO:0007669"/>
    <property type="project" value="UniProtKB-KW"/>
</dbReference>
<dbReference type="PROSITE" id="PS50113">
    <property type="entry name" value="PAC"/>
    <property type="match status" value="1"/>
</dbReference>
<dbReference type="Gene3D" id="3.30.450.40">
    <property type="match status" value="2"/>
</dbReference>
<dbReference type="SMART" id="SM00388">
    <property type="entry name" value="HisKA"/>
    <property type="match status" value="1"/>
</dbReference>
<dbReference type="Pfam" id="PF02518">
    <property type="entry name" value="HATPase_c"/>
    <property type="match status" value="1"/>
</dbReference>
<keyword evidence="9" id="KW-0902">Two-component regulatory system</keyword>
<dbReference type="InterPro" id="IPR000700">
    <property type="entry name" value="PAS-assoc_C"/>
</dbReference>
<dbReference type="SMART" id="SM00086">
    <property type="entry name" value="PAC"/>
    <property type="match status" value="4"/>
</dbReference>
<feature type="domain" description="HAMP" evidence="14">
    <location>
        <begin position="298"/>
        <end position="350"/>
    </location>
</feature>